<dbReference type="EMBL" id="BGPR01050291">
    <property type="protein sequence ID" value="GBO27312.1"/>
    <property type="molecule type" value="Genomic_DNA"/>
</dbReference>
<protein>
    <submittedName>
        <fullName evidence="1">Uncharacterized protein</fullName>
    </submittedName>
</protein>
<keyword evidence="2" id="KW-1185">Reference proteome</keyword>
<proteinExistence type="predicted"/>
<reference evidence="1 2" key="1">
    <citation type="journal article" date="2019" name="Sci. Rep.">
        <title>Orb-weaving spider Araneus ventricosus genome elucidates the spidroin gene catalogue.</title>
        <authorList>
            <person name="Kono N."/>
            <person name="Nakamura H."/>
            <person name="Ohtoshi R."/>
            <person name="Moran D.A.P."/>
            <person name="Shinohara A."/>
            <person name="Yoshida Y."/>
            <person name="Fujiwara M."/>
            <person name="Mori M."/>
            <person name="Tomita M."/>
            <person name="Arakawa K."/>
        </authorList>
    </citation>
    <scope>NUCLEOTIDE SEQUENCE [LARGE SCALE GENOMIC DNA]</scope>
</reference>
<comment type="caution">
    <text evidence="1">The sequence shown here is derived from an EMBL/GenBank/DDBJ whole genome shotgun (WGS) entry which is preliminary data.</text>
</comment>
<sequence length="195" mass="22011">MSDEMSAKVDNSRIVSRLVPSLSHMAALKIAAPLFLSVGMESLETVFAKLQQGNPRAPGENSEDDISLKSNRAKEHLLFIPGHLREHVLNAVKGLHNELLNCRKEHSYIGADKCSLHLRPDGTIDRRKIAQELVADMSLDIRKRFHIACTYHFTSQISTLWAEMQASGHTENFDTAGFHFKVSDYVRERIFEKAL</sequence>
<name>A0A4Y2VRM8_ARAVE</name>
<dbReference type="AlphaFoldDB" id="A0A4Y2VRM8"/>
<evidence type="ECO:0000313" key="2">
    <source>
        <dbReference type="Proteomes" id="UP000499080"/>
    </source>
</evidence>
<gene>
    <name evidence="1" type="ORF">AVEN_114726_1</name>
</gene>
<organism evidence="1 2">
    <name type="scientific">Araneus ventricosus</name>
    <name type="common">Orbweaver spider</name>
    <name type="synonym">Epeira ventricosa</name>
    <dbReference type="NCBI Taxonomy" id="182803"/>
    <lineage>
        <taxon>Eukaryota</taxon>
        <taxon>Metazoa</taxon>
        <taxon>Ecdysozoa</taxon>
        <taxon>Arthropoda</taxon>
        <taxon>Chelicerata</taxon>
        <taxon>Arachnida</taxon>
        <taxon>Araneae</taxon>
        <taxon>Araneomorphae</taxon>
        <taxon>Entelegynae</taxon>
        <taxon>Araneoidea</taxon>
        <taxon>Araneidae</taxon>
        <taxon>Araneus</taxon>
    </lineage>
</organism>
<dbReference type="Proteomes" id="UP000499080">
    <property type="component" value="Unassembled WGS sequence"/>
</dbReference>
<evidence type="ECO:0000313" key="1">
    <source>
        <dbReference type="EMBL" id="GBO27312.1"/>
    </source>
</evidence>
<accession>A0A4Y2VRM8</accession>
<dbReference type="OrthoDB" id="6437663at2759"/>